<gene>
    <name evidence="2" type="ORF">CITCOLO1_LOCUS19935</name>
</gene>
<feature type="compositionally biased region" description="Polar residues" evidence="1">
    <location>
        <begin position="31"/>
        <end position="45"/>
    </location>
</feature>
<dbReference type="Proteomes" id="UP001642487">
    <property type="component" value="Chromosome 8"/>
</dbReference>
<protein>
    <submittedName>
        <fullName evidence="2">Uncharacterized protein</fullName>
    </submittedName>
</protein>
<evidence type="ECO:0000313" key="2">
    <source>
        <dbReference type="EMBL" id="CAK9327552.1"/>
    </source>
</evidence>
<keyword evidence="3" id="KW-1185">Reference proteome</keyword>
<feature type="compositionally biased region" description="Basic residues" evidence="1">
    <location>
        <begin position="1"/>
        <end position="15"/>
    </location>
</feature>
<feature type="region of interest" description="Disordered" evidence="1">
    <location>
        <begin position="1"/>
        <end position="45"/>
    </location>
</feature>
<sequence length="353" mass="38308">MPSGVKKRKAARKKKEKEAKINSSIDEEFHSQNGSNPQSREFNAIYDQQIQHNCDNPHDGNNDKLEKNYSDVSPVLSTVDEDKSLGTERIQRNNETIRGLRFDGNGIAEVEKELRSIENNACQSISIEYIKSGKKHDGREDENSSSSSAEQCSITDKKTKAYMSSYKTNVSPPASIGINESASVGECTNSSVETTQVPDSVKYEAPLFTEKICLTKLAAGENLVVSDTITSGLKEDANTLMSNQCDGTRASSLTIFDSLSKENGNKVLAVAMENDQMSSSMKEQGFKYLEGKKLLSSVSPAVGATANKDDAITKDSEIPICSKKQISASPPIVAQRASIFSCCGLFDLLKGSG</sequence>
<feature type="region of interest" description="Disordered" evidence="1">
    <location>
        <begin position="51"/>
        <end position="70"/>
    </location>
</feature>
<evidence type="ECO:0000256" key="1">
    <source>
        <dbReference type="SAM" id="MobiDB-lite"/>
    </source>
</evidence>
<reference evidence="2 3" key="1">
    <citation type="submission" date="2024-03" db="EMBL/GenBank/DDBJ databases">
        <authorList>
            <person name="Gkanogiannis A."/>
            <person name="Becerra Lopez-Lavalle L."/>
        </authorList>
    </citation>
    <scope>NUCLEOTIDE SEQUENCE [LARGE SCALE GENOMIC DNA]</scope>
</reference>
<name>A0ABP0Z5Y7_9ROSI</name>
<evidence type="ECO:0000313" key="3">
    <source>
        <dbReference type="Proteomes" id="UP001642487"/>
    </source>
</evidence>
<dbReference type="PANTHER" id="PTHR37187">
    <property type="entry name" value="EXPRESSED PROTEIN"/>
    <property type="match status" value="1"/>
</dbReference>
<proteinExistence type="predicted"/>
<dbReference type="PANTHER" id="PTHR37187:SF19">
    <property type="entry name" value="(RAPE) HYPOTHETICAL PROTEIN"/>
    <property type="match status" value="1"/>
</dbReference>
<accession>A0ABP0Z5Y7</accession>
<feature type="compositionally biased region" description="Basic and acidic residues" evidence="1">
    <location>
        <begin position="55"/>
        <end position="69"/>
    </location>
</feature>
<dbReference type="EMBL" id="OZ021742">
    <property type="protein sequence ID" value="CAK9327552.1"/>
    <property type="molecule type" value="Genomic_DNA"/>
</dbReference>
<organism evidence="2 3">
    <name type="scientific">Citrullus colocynthis</name>
    <name type="common">colocynth</name>
    <dbReference type="NCBI Taxonomy" id="252529"/>
    <lineage>
        <taxon>Eukaryota</taxon>
        <taxon>Viridiplantae</taxon>
        <taxon>Streptophyta</taxon>
        <taxon>Embryophyta</taxon>
        <taxon>Tracheophyta</taxon>
        <taxon>Spermatophyta</taxon>
        <taxon>Magnoliopsida</taxon>
        <taxon>eudicotyledons</taxon>
        <taxon>Gunneridae</taxon>
        <taxon>Pentapetalae</taxon>
        <taxon>rosids</taxon>
        <taxon>fabids</taxon>
        <taxon>Cucurbitales</taxon>
        <taxon>Cucurbitaceae</taxon>
        <taxon>Benincaseae</taxon>
        <taxon>Citrullus</taxon>
    </lineage>
</organism>
<feature type="region of interest" description="Disordered" evidence="1">
    <location>
        <begin position="133"/>
        <end position="154"/>
    </location>
</feature>